<proteinExistence type="predicted"/>
<protein>
    <recommendedName>
        <fullName evidence="4">Membrane protein YqhR</fullName>
    </recommendedName>
</protein>
<feature type="transmembrane region" description="Helical" evidence="1">
    <location>
        <begin position="129"/>
        <end position="149"/>
    </location>
</feature>
<evidence type="ECO:0000313" key="2">
    <source>
        <dbReference type="EMBL" id="AZU63298.1"/>
    </source>
</evidence>
<keyword evidence="1" id="KW-0812">Transmembrane</keyword>
<feature type="transmembrane region" description="Helical" evidence="1">
    <location>
        <begin position="62"/>
        <end position="88"/>
    </location>
</feature>
<dbReference type="AlphaFoldDB" id="A0A3Q9R0P3"/>
<feature type="transmembrane region" description="Helical" evidence="1">
    <location>
        <begin position="20"/>
        <end position="41"/>
    </location>
</feature>
<reference evidence="2 3" key="1">
    <citation type="submission" date="2017-07" db="EMBL/GenBank/DDBJ databases">
        <title>The complete genome sequence of Bacillus mesonae strain H20-5, an efficient strain improving plant abiotic stress resistance.</title>
        <authorList>
            <person name="Kim S.Y."/>
            <person name="Song H."/>
            <person name="Sang M.K."/>
            <person name="Weon H.-Y."/>
            <person name="Song J."/>
        </authorList>
    </citation>
    <scope>NUCLEOTIDE SEQUENCE [LARGE SCALE GENOMIC DNA]</scope>
    <source>
        <strain evidence="2 3">H20-5</strain>
    </source>
</reference>
<dbReference type="KEGG" id="nmk:CHR53_19650"/>
<feature type="transmembrane region" description="Helical" evidence="1">
    <location>
        <begin position="94"/>
        <end position="117"/>
    </location>
</feature>
<gene>
    <name evidence="2" type="ORF">CHR53_19650</name>
</gene>
<dbReference type="Proteomes" id="UP000282892">
    <property type="component" value="Chromosome"/>
</dbReference>
<evidence type="ECO:0008006" key="4">
    <source>
        <dbReference type="Google" id="ProtNLM"/>
    </source>
</evidence>
<evidence type="ECO:0000313" key="3">
    <source>
        <dbReference type="Proteomes" id="UP000282892"/>
    </source>
</evidence>
<dbReference type="Pfam" id="PF11085">
    <property type="entry name" value="YqhR"/>
    <property type="match status" value="1"/>
</dbReference>
<dbReference type="RefSeq" id="WP_066385387.1">
    <property type="nucleotide sequence ID" value="NZ_CP022572.1"/>
</dbReference>
<name>A0A3Q9R0P3_9BACI</name>
<dbReference type="InterPro" id="IPR024563">
    <property type="entry name" value="YqhR"/>
</dbReference>
<sequence length="165" mass="18791">MTNENGAAKYPQPMAFPVMVFWTGLFGGIFWGTVGFITYYLNFTEIRPNVILIPWALGNWKYGWAGTVIAILLLGIISIGVAFIYSVLLKRFNGLWFGIGYGVILFFVVFMLLNPLLPDIKPLIDLNRNTIITSVCLYIIYGMFIGYSISYEYRNKIEQEKEEAS</sequence>
<dbReference type="EMBL" id="CP022572">
    <property type="protein sequence ID" value="AZU63298.1"/>
    <property type="molecule type" value="Genomic_DNA"/>
</dbReference>
<keyword evidence="1" id="KW-1133">Transmembrane helix</keyword>
<keyword evidence="3" id="KW-1185">Reference proteome</keyword>
<keyword evidence="1" id="KW-0472">Membrane</keyword>
<organism evidence="2 3">
    <name type="scientific">Neobacillus mesonae</name>
    <dbReference type="NCBI Taxonomy" id="1193713"/>
    <lineage>
        <taxon>Bacteria</taxon>
        <taxon>Bacillati</taxon>
        <taxon>Bacillota</taxon>
        <taxon>Bacilli</taxon>
        <taxon>Bacillales</taxon>
        <taxon>Bacillaceae</taxon>
        <taxon>Neobacillus</taxon>
    </lineage>
</organism>
<dbReference type="STRING" id="1193713.GCA_001636315_00763"/>
<accession>A0A3Q9R0P3</accession>
<evidence type="ECO:0000256" key="1">
    <source>
        <dbReference type="SAM" id="Phobius"/>
    </source>
</evidence>
<dbReference type="OrthoDB" id="2691442at2"/>